<gene>
    <name evidence="4" type="ORF">GTQ55_14190</name>
    <name evidence="3" type="ORF">HNQ53_002605</name>
</gene>
<protein>
    <submittedName>
        <fullName evidence="4">Tetratricopeptide repeat protein</fullName>
    </submittedName>
</protein>
<dbReference type="Proteomes" id="UP000563601">
    <property type="component" value="Unassembled WGS sequence"/>
</dbReference>
<evidence type="ECO:0000313" key="4">
    <source>
        <dbReference type="EMBL" id="QHQ40018.1"/>
    </source>
</evidence>
<evidence type="ECO:0000256" key="1">
    <source>
        <dbReference type="SAM" id="MobiDB-lite"/>
    </source>
</evidence>
<dbReference type="InterPro" id="IPR011990">
    <property type="entry name" value="TPR-like_helical_dom_sf"/>
</dbReference>
<feature type="signal peptide" evidence="2">
    <location>
        <begin position="1"/>
        <end position="27"/>
    </location>
</feature>
<feature type="compositionally biased region" description="Acidic residues" evidence="1">
    <location>
        <begin position="687"/>
        <end position="702"/>
    </location>
</feature>
<accession>A0A6P1TB76</accession>
<dbReference type="EMBL" id="CP047491">
    <property type="protein sequence ID" value="QHQ40018.1"/>
    <property type="molecule type" value="Genomic_DNA"/>
</dbReference>
<organism evidence="3 6">
    <name type="scientific">Microbulbifer hydrolyticus</name>
    <dbReference type="NCBI Taxonomy" id="48074"/>
    <lineage>
        <taxon>Bacteria</taxon>
        <taxon>Pseudomonadati</taxon>
        <taxon>Pseudomonadota</taxon>
        <taxon>Gammaproteobacteria</taxon>
        <taxon>Cellvibrionales</taxon>
        <taxon>Microbulbiferaceae</taxon>
        <taxon>Microbulbifer</taxon>
    </lineage>
</organism>
<sequence length="702" mass="79929">MFPRLACAIAGVTLSALTSLHSIPVQAKAPADPGALYTDDLKDLFFGEALFNAYQDNYVDAIAGLDTELKQYRLLDDPELDPFSLHFGQAEFAVGDLELSYRMHREAGRAMQQVLQGNVAQPIKNEAAYRLAKIHYQKQQFANALHALELIQGRVPERVRPQELFLRARVYMQLGRFEEAVALLEDLKGEKSLQGFVEYNLGIALLKAGETEKGVLVLDGLGRDAGNGHARQALQDKTNLLLGNQLMKAEEYDRARSYFDRVQLSGPFSDQALLGAGWVEANAGRYDRALVPWQMLKQRRNTGAAVHEAMLAVPYAYGKLDVHSTAAVNYGQALDLFGEQVDVLTHSITSIREGKLLEALRRKEASQVKNWVVELRKLPGAPETHYLLDLMASNDYQEFLRNYQDLNNLFERNRDWLQSLDAFEEIIALRRSYYEPILPGLDVAFRQIDARIKMRLEQRQRLAARIDNLLVNRRPELLAKSSETEARLILEQMREILTYNPNLSSEETRDRIERLEGVLKFRLSREFDDRLTTAYKNLQELDGVIATLQETYRRYVRTRQAATHSYEGYTDQIASLRGGLNRAQDRIDRLMARQGSMLEQLAIHELDQRRAQLESYQIKARFALADSYDRANELQEQRENERKVEQYREQVEQLQKVAPEQAPPEQAEPAGNPDGEPLPTDNPPELEAPEPETESGEGADDE</sequence>
<name>A0A6P1TB76_9GAMM</name>
<dbReference type="Proteomes" id="UP000464675">
    <property type="component" value="Chromosome"/>
</dbReference>
<evidence type="ECO:0000313" key="6">
    <source>
        <dbReference type="Proteomes" id="UP000563601"/>
    </source>
</evidence>
<evidence type="ECO:0000313" key="3">
    <source>
        <dbReference type="EMBL" id="MBB5212380.1"/>
    </source>
</evidence>
<feature type="compositionally biased region" description="Low complexity" evidence="1">
    <location>
        <begin position="658"/>
        <end position="670"/>
    </location>
</feature>
<dbReference type="OrthoDB" id="6072288at2"/>
<dbReference type="AlphaFoldDB" id="A0A6P1TB76"/>
<dbReference type="Gene3D" id="1.25.40.10">
    <property type="entry name" value="Tetratricopeptide repeat domain"/>
    <property type="match status" value="2"/>
</dbReference>
<evidence type="ECO:0000256" key="2">
    <source>
        <dbReference type="SAM" id="SignalP"/>
    </source>
</evidence>
<reference evidence="3 6" key="2">
    <citation type="submission" date="2020-08" db="EMBL/GenBank/DDBJ databases">
        <title>Genomic Encyclopedia of Type Strains, Phase IV (KMG-IV): sequencing the most valuable type-strain genomes for metagenomic binning, comparative biology and taxonomic classification.</title>
        <authorList>
            <person name="Goeker M."/>
        </authorList>
    </citation>
    <scope>NUCLEOTIDE SEQUENCE [LARGE SCALE GENOMIC DNA]</scope>
    <source>
        <strain evidence="3 6">DSM 11525</strain>
    </source>
</reference>
<dbReference type="RefSeq" id="WP_161859330.1">
    <property type="nucleotide sequence ID" value="NZ_CP047491.1"/>
</dbReference>
<dbReference type="EMBL" id="JACHHR010000003">
    <property type="protein sequence ID" value="MBB5212380.1"/>
    <property type="molecule type" value="Genomic_DNA"/>
</dbReference>
<dbReference type="SUPFAM" id="SSF48452">
    <property type="entry name" value="TPR-like"/>
    <property type="match status" value="1"/>
</dbReference>
<proteinExistence type="predicted"/>
<feature type="compositionally biased region" description="Basic and acidic residues" evidence="1">
    <location>
        <begin position="633"/>
        <end position="651"/>
    </location>
</feature>
<evidence type="ECO:0000313" key="5">
    <source>
        <dbReference type="Proteomes" id="UP000464675"/>
    </source>
</evidence>
<dbReference type="Pfam" id="PF13432">
    <property type="entry name" value="TPR_16"/>
    <property type="match status" value="1"/>
</dbReference>
<keyword evidence="5" id="KW-1185">Reference proteome</keyword>
<dbReference type="Pfam" id="PF12895">
    <property type="entry name" value="ANAPC3"/>
    <property type="match status" value="1"/>
</dbReference>
<feature type="chain" id="PRO_5043792418" evidence="2">
    <location>
        <begin position="28"/>
        <end position="702"/>
    </location>
</feature>
<reference evidence="4 5" key="1">
    <citation type="submission" date="2020-01" db="EMBL/GenBank/DDBJ databases">
        <title>The possibility of degradation of plastic by Microbulbifer hydrolyticus IRE-31.</title>
        <authorList>
            <person name="Liu L."/>
        </authorList>
    </citation>
    <scope>NUCLEOTIDE SEQUENCE [LARGE SCALE GENOMIC DNA]</scope>
    <source>
        <strain evidence="4 5">IRE-31</strain>
    </source>
</reference>
<keyword evidence="2" id="KW-0732">Signal</keyword>
<feature type="region of interest" description="Disordered" evidence="1">
    <location>
        <begin position="633"/>
        <end position="702"/>
    </location>
</feature>